<dbReference type="InterPro" id="IPR014756">
    <property type="entry name" value="Ig_E-set"/>
</dbReference>
<dbReference type="Gene3D" id="2.60.40.10">
    <property type="entry name" value="Immunoglobulins"/>
    <property type="match status" value="1"/>
</dbReference>
<reference evidence="1" key="1">
    <citation type="journal article" date="2015" name="Proc. Natl. Acad. Sci. U.S.A.">
        <title>Networks of energetic and metabolic interactions define dynamics in microbial communities.</title>
        <authorList>
            <person name="Embree M."/>
            <person name="Liu J.K."/>
            <person name="Al-Bassam M.M."/>
            <person name="Zengler K."/>
        </authorList>
    </citation>
    <scope>NUCLEOTIDE SEQUENCE</scope>
</reference>
<dbReference type="SUPFAM" id="SSF81296">
    <property type="entry name" value="E set domains"/>
    <property type="match status" value="1"/>
</dbReference>
<gene>
    <name evidence="1" type="ORF">ASZ90_003719</name>
</gene>
<sequence>MTFPFSGKWKFFVTESNDPSTVYAEGRFFVVNPQISIRPELTNIRLNSQYEPITELQRALDLRVNFSLPDTSYPMDMDYVEIIENKKINYPIKIKKERRDNFRYYETNGARSFTFIASDIRPGNEYRQVNLRDRNKYQPPVANAHFEGFDYDRFQQPGTPDFSGGFELVGYDDNYADYMMVEFEFSPQSFISEDIFLVGAFNDWQVLPEFQLEQDGGIYRVSTELKRGIYDYQYVTGKNKGDEVQNIDWYRLEGNFWETTNNYYVFVYYKSLKYGGYDQIIGYLKINSGNL</sequence>
<organism evidence="1">
    <name type="scientific">hydrocarbon metagenome</name>
    <dbReference type="NCBI Taxonomy" id="938273"/>
    <lineage>
        <taxon>unclassified sequences</taxon>
        <taxon>metagenomes</taxon>
        <taxon>ecological metagenomes</taxon>
    </lineage>
</organism>
<evidence type="ECO:0008006" key="2">
    <source>
        <dbReference type="Google" id="ProtNLM"/>
    </source>
</evidence>
<proteinExistence type="predicted"/>
<protein>
    <recommendedName>
        <fullName evidence="2">DUF5103 domain-containing protein</fullName>
    </recommendedName>
</protein>
<dbReference type="InterPro" id="IPR013783">
    <property type="entry name" value="Ig-like_fold"/>
</dbReference>
<dbReference type="EMBL" id="LNQE01000462">
    <property type="protein sequence ID" value="KUG26441.1"/>
    <property type="molecule type" value="Genomic_DNA"/>
</dbReference>
<dbReference type="AlphaFoldDB" id="A0A0W8G098"/>
<comment type="caution">
    <text evidence="1">The sequence shown here is derived from an EMBL/GenBank/DDBJ whole genome shotgun (WGS) entry which is preliminary data.</text>
</comment>
<accession>A0A0W8G098</accession>
<evidence type="ECO:0000313" key="1">
    <source>
        <dbReference type="EMBL" id="KUG26441.1"/>
    </source>
</evidence>
<name>A0A0W8G098_9ZZZZ</name>